<sequence>MKYLTGLLILMFTLTIRAESELLVVVSRESRIDSLTKSEVVDLFMGRYVNFPNGDKAKVFDLAPKSKLKGLFYERLVNRTEAQIDAYWARLLFSGRNFPPKETESPGQLIHELMSSSHAIGYISSQDLTDSLKVVYRFEAL</sequence>
<proteinExistence type="predicted"/>
<keyword evidence="2" id="KW-1185">Reference proteome</keyword>
<dbReference type="AlphaFoldDB" id="A0A1S6HRB4"/>
<dbReference type="SUPFAM" id="SSF53850">
    <property type="entry name" value="Periplasmic binding protein-like II"/>
    <property type="match status" value="1"/>
</dbReference>
<accession>A0A1S6HRB4</accession>
<dbReference type="Gene3D" id="3.40.190.10">
    <property type="entry name" value="Periplasmic binding protein-like II"/>
    <property type="match status" value="1"/>
</dbReference>
<dbReference type="Proteomes" id="UP000189545">
    <property type="component" value="Chromosome"/>
</dbReference>
<evidence type="ECO:0000313" key="2">
    <source>
        <dbReference type="Proteomes" id="UP000189545"/>
    </source>
</evidence>
<evidence type="ECO:0000313" key="1">
    <source>
        <dbReference type="EMBL" id="AQS38038.1"/>
    </source>
</evidence>
<dbReference type="EMBL" id="CP014782">
    <property type="protein sequence ID" value="AQS38038.1"/>
    <property type="molecule type" value="Genomic_DNA"/>
</dbReference>
<organism evidence="1 2">
    <name type="scientific">Shewanella psychrophila</name>
    <dbReference type="NCBI Taxonomy" id="225848"/>
    <lineage>
        <taxon>Bacteria</taxon>
        <taxon>Pseudomonadati</taxon>
        <taxon>Pseudomonadota</taxon>
        <taxon>Gammaproteobacteria</taxon>
        <taxon>Alteromonadales</taxon>
        <taxon>Shewanellaceae</taxon>
        <taxon>Shewanella</taxon>
    </lineage>
</organism>
<evidence type="ECO:0008006" key="3">
    <source>
        <dbReference type="Google" id="ProtNLM"/>
    </source>
</evidence>
<gene>
    <name evidence="1" type="ORF">Sps_02890</name>
</gene>
<dbReference type="KEGG" id="spsw:Sps_02890"/>
<name>A0A1S6HRB4_9GAMM</name>
<protein>
    <recommendedName>
        <fullName evidence="3">Phosphate ABC transporter substrate-binding protein</fullName>
    </recommendedName>
</protein>
<reference evidence="1 2" key="1">
    <citation type="submission" date="2016-03" db="EMBL/GenBank/DDBJ databases">
        <title>Complete genome sequence of Shewanella psychrophila WP2, a deep sea bacterium isolated from west Pacific sediment.</title>
        <authorList>
            <person name="Xu G."/>
            <person name="Jian H."/>
        </authorList>
    </citation>
    <scope>NUCLEOTIDE SEQUENCE [LARGE SCALE GENOMIC DNA]</scope>
    <source>
        <strain evidence="1 2">WP2</strain>
    </source>
</reference>
<dbReference type="STRING" id="225848.Sps_02890"/>
<dbReference type="OrthoDB" id="5368544at2"/>